<feature type="domain" description="Peptidoglycan binding-like" evidence="1">
    <location>
        <begin position="133"/>
        <end position="188"/>
    </location>
</feature>
<keyword evidence="3" id="KW-1185">Reference proteome</keyword>
<dbReference type="InterPro" id="IPR036365">
    <property type="entry name" value="PGBD-like_sf"/>
</dbReference>
<accession>A0A6H1U0K3</accession>
<dbReference type="RefSeq" id="WP_168569842.1">
    <property type="nucleotide sequence ID" value="NZ_CP051167.1"/>
</dbReference>
<organism evidence="2 3">
    <name type="scientific">Oxynema aestuarii AP17</name>
    <dbReference type="NCBI Taxonomy" id="2064643"/>
    <lineage>
        <taxon>Bacteria</taxon>
        <taxon>Bacillati</taxon>
        <taxon>Cyanobacteriota</taxon>
        <taxon>Cyanophyceae</taxon>
        <taxon>Oscillatoriophycideae</taxon>
        <taxon>Oscillatoriales</taxon>
        <taxon>Oscillatoriaceae</taxon>
        <taxon>Oxynema</taxon>
        <taxon>Oxynema aestuarii</taxon>
    </lineage>
</organism>
<reference evidence="2 3" key="1">
    <citation type="submission" date="2020-04" db="EMBL/GenBank/DDBJ databases">
        <authorList>
            <person name="Basu S."/>
            <person name="Maruthanayagam V."/>
            <person name="Chakraborty S."/>
            <person name="Pramanik A."/>
            <person name="Mukherjee J."/>
            <person name="Brink B."/>
        </authorList>
    </citation>
    <scope>NUCLEOTIDE SEQUENCE [LARGE SCALE GENOMIC DNA]</scope>
    <source>
        <strain evidence="2 3">AP17</strain>
    </source>
</reference>
<feature type="domain" description="Peptidoglycan binding-like" evidence="1">
    <location>
        <begin position="47"/>
        <end position="102"/>
    </location>
</feature>
<protein>
    <submittedName>
        <fullName evidence="2">Peptidoglycan-binding protein</fullName>
    </submittedName>
</protein>
<evidence type="ECO:0000313" key="3">
    <source>
        <dbReference type="Proteomes" id="UP000500857"/>
    </source>
</evidence>
<gene>
    <name evidence="2" type="ORF">HCG48_14790</name>
</gene>
<dbReference type="Gene3D" id="1.10.101.10">
    <property type="entry name" value="PGBD-like superfamily/PGBD"/>
    <property type="match status" value="2"/>
</dbReference>
<dbReference type="InterPro" id="IPR036366">
    <property type="entry name" value="PGBDSf"/>
</dbReference>
<dbReference type="SUPFAM" id="SSF47090">
    <property type="entry name" value="PGBD-like"/>
    <property type="match status" value="2"/>
</dbReference>
<dbReference type="Proteomes" id="UP000500857">
    <property type="component" value="Chromosome"/>
</dbReference>
<dbReference type="KEGG" id="oxy:HCG48_14790"/>
<dbReference type="Pfam" id="PF01471">
    <property type="entry name" value="PG_binding_1"/>
    <property type="match status" value="2"/>
</dbReference>
<dbReference type="InterPro" id="IPR002477">
    <property type="entry name" value="Peptidoglycan-bd-like"/>
</dbReference>
<dbReference type="EMBL" id="CP051167">
    <property type="protein sequence ID" value="QIZ71690.1"/>
    <property type="molecule type" value="Genomic_DNA"/>
</dbReference>
<proteinExistence type="predicted"/>
<sequence length="190" mass="20359">MVRIFNLQGAIVAIAILAATVYPLPSPLLAQSNGTVRRPTLQIGSEGETVKELQGVLKLMGYYTGQVDGIYREATANALARFQEDAGIRSDGVAGDDTWNRLFPSFGTPPRGAIAPAEPSPSGYPLLRKGMDGPLVTQLQGRLRELGFFEGTATGYFGDRTEAAVKAAQRRFNLSPDGIVGEATWNALNF</sequence>
<name>A0A6H1U0K3_9CYAN</name>
<dbReference type="AlphaFoldDB" id="A0A6H1U0K3"/>
<evidence type="ECO:0000313" key="2">
    <source>
        <dbReference type="EMBL" id="QIZ71690.1"/>
    </source>
</evidence>
<evidence type="ECO:0000259" key="1">
    <source>
        <dbReference type="Pfam" id="PF01471"/>
    </source>
</evidence>